<accession>A0A098LH05</accession>
<comment type="caution">
    <text evidence="1">The sequence shown here is derived from an EMBL/GenBank/DDBJ whole genome shotgun (WGS) entry which is preliminary data.</text>
</comment>
<reference evidence="1 2" key="1">
    <citation type="submission" date="2014-09" db="EMBL/GenBank/DDBJ databases">
        <title>Sporocytophaga myxococcoides PG-01 genome sequencing.</title>
        <authorList>
            <person name="Liu L."/>
            <person name="Gao P.J."/>
            <person name="Chen G.J."/>
            <person name="Wang L.S."/>
        </authorList>
    </citation>
    <scope>NUCLEOTIDE SEQUENCE [LARGE SCALE GENOMIC DNA]</scope>
    <source>
        <strain evidence="1 2">PG-01</strain>
    </source>
</reference>
<evidence type="ECO:0000313" key="2">
    <source>
        <dbReference type="Proteomes" id="UP000030185"/>
    </source>
</evidence>
<evidence type="ECO:0000313" key="1">
    <source>
        <dbReference type="EMBL" id="GAL85443.1"/>
    </source>
</evidence>
<keyword evidence="2" id="KW-1185">Reference proteome</keyword>
<sequence length="375" mass="43738">MHLRRDKYLGDIVTTQFFKMKKLIIILGLTIFNLTSCIETKEEAKEEQTVMTVQPAEQPTTPQSDFNANEQIVIQKSDLYYFRDLESNIGLKVGFISLSDIYPLSEHADSLAIPNFEDVNKNNLQYFKLSSEYRNRFLSKTKISKDDSVFIYDYSNDVLFSFPVKKLNVVAYLSVYVDKSDCPCSQYDYMIGFEINKDSLTGFDKYLNYSLAYVGKENPFILGQMRPISWERIDIKEFPVQKSNIANNVFRQLDLKKGNAYLYNSELYRYYIQEYMEISTGSYLAHRLLIVLDRKGENLIMERAFSESEGTSMVPLNFGIEHSNNDDLKEQWTGYLFKDKPQVVFGFESHSFGCPNIIFLDSKERDLYINCDNRH</sequence>
<dbReference type="STRING" id="153721.MYP_2672"/>
<gene>
    <name evidence="1" type="ORF">MYP_2672</name>
</gene>
<dbReference type="eggNOG" id="ENOG5031MXF">
    <property type="taxonomic scope" value="Bacteria"/>
</dbReference>
<organism evidence="1 2">
    <name type="scientific">Sporocytophaga myxococcoides</name>
    <dbReference type="NCBI Taxonomy" id="153721"/>
    <lineage>
        <taxon>Bacteria</taxon>
        <taxon>Pseudomonadati</taxon>
        <taxon>Bacteroidota</taxon>
        <taxon>Cytophagia</taxon>
        <taxon>Cytophagales</taxon>
        <taxon>Cytophagaceae</taxon>
        <taxon>Sporocytophaga</taxon>
    </lineage>
</organism>
<dbReference type="Proteomes" id="UP000030185">
    <property type="component" value="Unassembled WGS sequence"/>
</dbReference>
<dbReference type="AlphaFoldDB" id="A0A098LH05"/>
<proteinExistence type="predicted"/>
<dbReference type="EMBL" id="BBLT01000005">
    <property type="protein sequence ID" value="GAL85443.1"/>
    <property type="molecule type" value="Genomic_DNA"/>
</dbReference>
<name>A0A098LH05_9BACT</name>
<protein>
    <submittedName>
        <fullName evidence="1">Uncharacterized protein</fullName>
    </submittedName>
</protein>